<organism evidence="7 8">
    <name type="scientific">Sphagnum jensenii</name>
    <dbReference type="NCBI Taxonomy" id="128206"/>
    <lineage>
        <taxon>Eukaryota</taxon>
        <taxon>Viridiplantae</taxon>
        <taxon>Streptophyta</taxon>
        <taxon>Embryophyta</taxon>
        <taxon>Bryophyta</taxon>
        <taxon>Sphagnophytina</taxon>
        <taxon>Sphagnopsida</taxon>
        <taxon>Sphagnales</taxon>
        <taxon>Sphagnaceae</taxon>
        <taxon>Sphagnum</taxon>
    </lineage>
</organism>
<evidence type="ECO:0000256" key="5">
    <source>
        <dbReference type="SAM" id="MobiDB-lite"/>
    </source>
</evidence>
<feature type="region of interest" description="Disordered" evidence="5">
    <location>
        <begin position="514"/>
        <end position="536"/>
    </location>
</feature>
<evidence type="ECO:0000256" key="3">
    <source>
        <dbReference type="ARBA" id="ARBA00022833"/>
    </source>
</evidence>
<feature type="compositionally biased region" description="Basic and acidic residues" evidence="5">
    <location>
        <begin position="444"/>
        <end position="457"/>
    </location>
</feature>
<feature type="compositionally biased region" description="Basic residues" evidence="5">
    <location>
        <begin position="156"/>
        <end position="168"/>
    </location>
</feature>
<evidence type="ECO:0000259" key="6">
    <source>
        <dbReference type="PROSITE" id="PS51141"/>
    </source>
</evidence>
<dbReference type="Gene3D" id="4.10.1100.10">
    <property type="entry name" value="Transcription factor, SBP-box domain"/>
    <property type="match status" value="1"/>
</dbReference>
<dbReference type="PROSITE" id="PS51141">
    <property type="entry name" value="ZF_SBP"/>
    <property type="match status" value="1"/>
</dbReference>
<keyword evidence="1" id="KW-0479">Metal-binding</keyword>
<gene>
    <name evidence="7" type="ORF">CSSPJE1EN2_LOCUS9088</name>
</gene>
<dbReference type="Proteomes" id="UP001497522">
    <property type="component" value="Chromosome 16"/>
</dbReference>
<accession>A0ABP1AU51</accession>
<protein>
    <recommendedName>
        <fullName evidence="6">SBP-type domain-containing protein</fullName>
    </recommendedName>
</protein>
<feature type="region of interest" description="Disordered" evidence="5">
    <location>
        <begin position="156"/>
        <end position="206"/>
    </location>
</feature>
<reference evidence="7" key="1">
    <citation type="submission" date="2024-03" db="EMBL/GenBank/DDBJ databases">
        <authorList>
            <consortium name="ELIXIR-Norway"/>
            <consortium name="Elixir Norway"/>
        </authorList>
    </citation>
    <scope>NUCLEOTIDE SEQUENCE</scope>
</reference>
<dbReference type="InterPro" id="IPR036893">
    <property type="entry name" value="SBP_sf"/>
</dbReference>
<feature type="domain" description="SBP-type" evidence="6">
    <location>
        <begin position="89"/>
        <end position="166"/>
    </location>
</feature>
<keyword evidence="2 4" id="KW-0863">Zinc-finger</keyword>
<keyword evidence="8" id="KW-1185">Reference proteome</keyword>
<dbReference type="PANTHER" id="PTHR31251">
    <property type="entry name" value="SQUAMOSA PROMOTER-BINDING-LIKE PROTEIN 4"/>
    <property type="match status" value="1"/>
</dbReference>
<dbReference type="InterPro" id="IPR044817">
    <property type="entry name" value="SBP-like"/>
</dbReference>
<evidence type="ECO:0000313" key="8">
    <source>
        <dbReference type="Proteomes" id="UP001497522"/>
    </source>
</evidence>
<sequence>MEWDLKPNPWEWENIAMVYPPNDGSGSSTPSAKGGDAFIGLKLGRQTYFEDSAAAAAAIIVGQKVATTAAPAFSSPGKRQRAMSPGMQTPRCQVEGCKTDLTPAKDYHRRHKVCEMHSKASRCIAGGQEQRFCQQCSRFHVLTEFDEGKRSCRRRLAGHNERRRKPHPQSHTALSIKASSPLHSDSNTHPSGFTAKGKSSSSSSVGCADNKRSIFLQHPRRPASPSASLGDDEYASPFASSLKLSPWPRVGQQDDNRLACQLQASGVDRQSILSTLLCPTADRLLMLLQSPKGQIAASSPCTTEMAISSCQFMEGALSSLGQGLSLSSSSGGVLGGLEQTRMAAGSQGLSSISARDSGRALSLLSSQSRVSRPPLHLPAQDLPQVNTTLEQFVAGNSEGNNHSTSFSPQLQLLPTGRTTTQQQQRHAGVEKLLSCAHTSSGNRSMDKNVENSGDRHCNNSSDNFISALDGYDRSHSMLTLFQTGQQFGGFSSGTAANTRPTIDLMQTPTAQVQTLQNGSNGGGQSQSLPSSNGYSEYSPMRHFEASMFSSQQML</sequence>
<dbReference type="Pfam" id="PF03110">
    <property type="entry name" value="SBP"/>
    <property type="match status" value="1"/>
</dbReference>
<evidence type="ECO:0000256" key="2">
    <source>
        <dbReference type="ARBA" id="ARBA00022771"/>
    </source>
</evidence>
<dbReference type="PANTHER" id="PTHR31251:SF169">
    <property type="entry name" value="SQUAMOSA PROMOTER-BINDING-LIKE PROTEIN 8"/>
    <property type="match status" value="1"/>
</dbReference>
<feature type="compositionally biased region" description="Polar residues" evidence="5">
    <location>
        <begin position="169"/>
        <end position="191"/>
    </location>
</feature>
<name>A0ABP1AU51_9BRYO</name>
<dbReference type="SUPFAM" id="SSF103612">
    <property type="entry name" value="SBT domain"/>
    <property type="match status" value="1"/>
</dbReference>
<feature type="region of interest" description="Disordered" evidence="5">
    <location>
        <begin position="436"/>
        <end position="457"/>
    </location>
</feature>
<evidence type="ECO:0000256" key="1">
    <source>
        <dbReference type="ARBA" id="ARBA00022723"/>
    </source>
</evidence>
<evidence type="ECO:0000313" key="7">
    <source>
        <dbReference type="EMBL" id="CAK9866093.1"/>
    </source>
</evidence>
<evidence type="ECO:0000256" key="4">
    <source>
        <dbReference type="PROSITE-ProRule" id="PRU00470"/>
    </source>
</evidence>
<dbReference type="EMBL" id="OZ023717">
    <property type="protein sequence ID" value="CAK9866093.1"/>
    <property type="molecule type" value="Genomic_DNA"/>
</dbReference>
<proteinExistence type="predicted"/>
<keyword evidence="3" id="KW-0862">Zinc</keyword>
<dbReference type="InterPro" id="IPR004333">
    <property type="entry name" value="SBP_dom"/>
</dbReference>